<protein>
    <submittedName>
        <fullName evidence="1">Minor capsid protein</fullName>
    </submittedName>
</protein>
<dbReference type="GO" id="GO:0005198">
    <property type="term" value="F:structural molecule activity"/>
    <property type="evidence" value="ECO:0007669"/>
    <property type="project" value="InterPro"/>
</dbReference>
<reference evidence="1" key="1">
    <citation type="journal article" date="2021" name="Proc. Natl. Acad. Sci. U.S.A.">
        <title>A Catalog of Tens of Thousands of Viruses from Human Metagenomes Reveals Hidden Associations with Chronic Diseases.</title>
        <authorList>
            <person name="Tisza M.J."/>
            <person name="Buck C.B."/>
        </authorList>
    </citation>
    <scope>NUCLEOTIDE SEQUENCE</scope>
    <source>
        <strain evidence="1">Ctvns3</strain>
    </source>
</reference>
<dbReference type="Pfam" id="PF06152">
    <property type="entry name" value="Phage_min_cap2"/>
    <property type="match status" value="1"/>
</dbReference>
<sequence>MPKAANASTQPGNRYIIPLQAREIIGLRRRNRHMVNNGLIRQKENRGRDNMLDPEYFYGKSDTLISYEQELEDWILRDIAMRLLKAGSVAGTTDMELYKLQQLGMHQNEIVKRLSSITQKTTAEIRRLLQDAVLTSWDDDKSTLSRLGIDAISPLENPVVMELLNAEFKKTLGEVNNLTRSTMMQSQRDLMNILNEAEMRVAAGAQSYSAAVCDILDQYGKTGVMIDYPTGTRRTLEAAVRMCVVTSMNQTAAQVTNHYIAEHNVEYVLVSAHLGARTQGKGQPYLAGHDNWQGRCYKISGSEPDALNLAEMTGYDIVNGTGHVLNPLGLHGYNCRHSHKPWNKSLQNPYLDENGNLKIDSDENRKVYELQQQQRAMERAIRQTKRQLLVKQAEIDGVAETDVKSMLQPEYDRLAYRLRMQNQKYKQFCVDNGLQAQADRIKVAGFKRAQSAKANGKATAYQNNAIKYKGVPDEWLQTKGQRLNPRLEVINPNQSTENCANGVVAYEMRQRGLNVVAKDKGVKSLMEEPWKAWDNVEPIAEYSKDDIIKLINTENSNCRYELAFDHKYGSHCVVLEKYEDALSIVDPQLGIRYNVDEYNTEMKNILFWKISEADISKEGVKACRIMN</sequence>
<dbReference type="InterPro" id="IPR009319">
    <property type="entry name" value="Phage_A118_VSP1"/>
</dbReference>
<proteinExistence type="predicted"/>
<name>A0A8S5PD98_9CAUD</name>
<dbReference type="EMBL" id="BK015391">
    <property type="protein sequence ID" value="DAE04581.1"/>
    <property type="molecule type" value="Genomic_DNA"/>
</dbReference>
<evidence type="ECO:0000313" key="1">
    <source>
        <dbReference type="EMBL" id="DAE04581.1"/>
    </source>
</evidence>
<accession>A0A8S5PD98</accession>
<organism evidence="1">
    <name type="scientific">Myoviridae sp. ctvns3</name>
    <dbReference type="NCBI Taxonomy" id="2825204"/>
    <lineage>
        <taxon>Viruses</taxon>
        <taxon>Duplodnaviria</taxon>
        <taxon>Heunggongvirae</taxon>
        <taxon>Uroviricota</taxon>
        <taxon>Caudoviricetes</taxon>
    </lineage>
</organism>